<gene>
    <name evidence="2" type="ORF">BU16DRAFT_271314</name>
</gene>
<evidence type="ECO:0000313" key="3">
    <source>
        <dbReference type="Proteomes" id="UP000799750"/>
    </source>
</evidence>
<dbReference type="AlphaFoldDB" id="A0A6A6R4Z2"/>
<evidence type="ECO:0000313" key="2">
    <source>
        <dbReference type="EMBL" id="KAF2499452.1"/>
    </source>
</evidence>
<feature type="domain" description="Probable double zinc ribbon" evidence="1">
    <location>
        <begin position="64"/>
        <end position="141"/>
    </location>
</feature>
<sequence length="210" mass="23461">MLNRLKSGTSQKTTLSLTARVPEEISQLEEPSRMPPPSYEEAKQPRVFSVAEATRMSWEAWRDGHWTCCRLCSTENPFIKTCYEAYSTAICTKCKHVACPMCTFSSAFQSLSTAMALSIVSISRDLFGSPYLLVCPGCGKSSGGGVIPPPIFQCAALNWAERKSIELIGLNIPQRIRRKIALCFKRRPKTPLCECSRPFSAYHWNALRQG</sequence>
<reference evidence="2" key="1">
    <citation type="journal article" date="2020" name="Stud. Mycol.">
        <title>101 Dothideomycetes genomes: a test case for predicting lifestyles and emergence of pathogens.</title>
        <authorList>
            <person name="Haridas S."/>
            <person name="Albert R."/>
            <person name="Binder M."/>
            <person name="Bloem J."/>
            <person name="Labutti K."/>
            <person name="Salamov A."/>
            <person name="Andreopoulos B."/>
            <person name="Baker S."/>
            <person name="Barry K."/>
            <person name="Bills G."/>
            <person name="Bluhm B."/>
            <person name="Cannon C."/>
            <person name="Castanera R."/>
            <person name="Culley D."/>
            <person name="Daum C."/>
            <person name="Ezra D."/>
            <person name="Gonzalez J."/>
            <person name="Henrissat B."/>
            <person name="Kuo A."/>
            <person name="Liang C."/>
            <person name="Lipzen A."/>
            <person name="Lutzoni F."/>
            <person name="Magnuson J."/>
            <person name="Mondo S."/>
            <person name="Nolan M."/>
            <person name="Ohm R."/>
            <person name="Pangilinan J."/>
            <person name="Park H.-J."/>
            <person name="Ramirez L."/>
            <person name="Alfaro M."/>
            <person name="Sun H."/>
            <person name="Tritt A."/>
            <person name="Yoshinaga Y."/>
            <person name="Zwiers L.-H."/>
            <person name="Turgeon B."/>
            <person name="Goodwin S."/>
            <person name="Spatafora J."/>
            <person name="Crous P."/>
            <person name="Grigoriev I."/>
        </authorList>
    </citation>
    <scope>NUCLEOTIDE SEQUENCE</scope>
    <source>
        <strain evidence="2">CBS 269.34</strain>
    </source>
</reference>
<dbReference type="Proteomes" id="UP000799750">
    <property type="component" value="Unassembled WGS sequence"/>
</dbReference>
<accession>A0A6A6R4Z2</accession>
<keyword evidence="3" id="KW-1185">Reference proteome</keyword>
<dbReference type="EMBL" id="MU004184">
    <property type="protein sequence ID" value="KAF2499452.1"/>
    <property type="molecule type" value="Genomic_DNA"/>
</dbReference>
<proteinExistence type="predicted"/>
<protein>
    <recommendedName>
        <fullName evidence="1">Probable double zinc ribbon domain-containing protein</fullName>
    </recommendedName>
</protein>
<name>A0A6A6R4Z2_9PEZI</name>
<dbReference type="Pfam" id="PF26652">
    <property type="entry name" value="Zn_ribbon_double"/>
    <property type="match status" value="1"/>
</dbReference>
<organism evidence="2 3">
    <name type="scientific">Lophium mytilinum</name>
    <dbReference type="NCBI Taxonomy" id="390894"/>
    <lineage>
        <taxon>Eukaryota</taxon>
        <taxon>Fungi</taxon>
        <taxon>Dikarya</taxon>
        <taxon>Ascomycota</taxon>
        <taxon>Pezizomycotina</taxon>
        <taxon>Dothideomycetes</taxon>
        <taxon>Pleosporomycetidae</taxon>
        <taxon>Mytilinidiales</taxon>
        <taxon>Mytilinidiaceae</taxon>
        <taxon>Lophium</taxon>
    </lineage>
</organism>
<dbReference type="InterPro" id="IPR058253">
    <property type="entry name" value="Zn_ribbon_double"/>
</dbReference>
<evidence type="ECO:0000259" key="1">
    <source>
        <dbReference type="Pfam" id="PF26652"/>
    </source>
</evidence>